<comment type="caution">
    <text evidence="2">The sequence shown here is derived from an EMBL/GenBank/DDBJ whole genome shotgun (WGS) entry which is preliminary data.</text>
</comment>
<evidence type="ECO:0000313" key="2">
    <source>
        <dbReference type="EMBL" id="CAG2257409.1"/>
    </source>
</evidence>
<dbReference type="Proteomes" id="UP000683360">
    <property type="component" value="Unassembled WGS sequence"/>
</dbReference>
<protein>
    <recommendedName>
        <fullName evidence="1">EF-hand domain-containing protein</fullName>
    </recommendedName>
</protein>
<sequence length="297" mass="34359">MHKYKPQEKYRTGRIRRKVESTIVCGFVSSNIALPHSISIGELTKESSKQNCVLIILRAIVLGNPGTTIEDSEEARRLFHLADKNHDFLLNPDEMHSVFLDFDLNNDTYIYADEFINDWLTDNLGTALEAVTLFHHLDVDNSGYISQNPDLPYIIHFFDRDFDGHISQAEFVIQAFVLGYPGTTIEDSEEARRLFHLADKNHDFLLNPDEMHSVFLDFDLNNDTYIYADEFINNWLSDNFGTALEAVTLFYHFDVDNSGYISENPDMPFIMYFFDRDLDGLISQAEFVIQWVKIKNS</sequence>
<dbReference type="Pfam" id="PF13833">
    <property type="entry name" value="EF-hand_8"/>
    <property type="match status" value="3"/>
</dbReference>
<accession>A0A8S3VHL2</accession>
<dbReference type="OrthoDB" id="6041256at2759"/>
<dbReference type="SUPFAM" id="SSF47473">
    <property type="entry name" value="EF-hand"/>
    <property type="match status" value="3"/>
</dbReference>
<dbReference type="Gene3D" id="1.10.238.10">
    <property type="entry name" value="EF-hand"/>
    <property type="match status" value="3"/>
</dbReference>
<dbReference type="PROSITE" id="PS50222">
    <property type="entry name" value="EF_HAND_2"/>
    <property type="match status" value="3"/>
</dbReference>
<dbReference type="InterPro" id="IPR002048">
    <property type="entry name" value="EF_hand_dom"/>
</dbReference>
<dbReference type="EMBL" id="CAJPWZ010003328">
    <property type="protein sequence ID" value="CAG2257409.1"/>
    <property type="molecule type" value="Genomic_DNA"/>
</dbReference>
<name>A0A8S3VHL2_MYTED</name>
<dbReference type="Pfam" id="PF13202">
    <property type="entry name" value="EF-hand_5"/>
    <property type="match status" value="1"/>
</dbReference>
<evidence type="ECO:0000259" key="1">
    <source>
        <dbReference type="PROSITE" id="PS50222"/>
    </source>
</evidence>
<dbReference type="GO" id="GO:0005509">
    <property type="term" value="F:calcium ion binding"/>
    <property type="evidence" value="ECO:0007669"/>
    <property type="project" value="InterPro"/>
</dbReference>
<feature type="domain" description="EF-hand" evidence="1">
    <location>
        <begin position="186"/>
        <end position="221"/>
    </location>
</feature>
<gene>
    <name evidence="2" type="ORF">MEDL_68650</name>
</gene>
<feature type="domain" description="EF-hand" evidence="1">
    <location>
        <begin position="70"/>
        <end position="105"/>
    </location>
</feature>
<dbReference type="AlphaFoldDB" id="A0A8S3VHL2"/>
<feature type="domain" description="EF-hand" evidence="1">
    <location>
        <begin position="146"/>
        <end position="181"/>
    </location>
</feature>
<keyword evidence="3" id="KW-1185">Reference proteome</keyword>
<evidence type="ECO:0000313" key="3">
    <source>
        <dbReference type="Proteomes" id="UP000683360"/>
    </source>
</evidence>
<organism evidence="2 3">
    <name type="scientific">Mytilus edulis</name>
    <name type="common">Blue mussel</name>
    <dbReference type="NCBI Taxonomy" id="6550"/>
    <lineage>
        <taxon>Eukaryota</taxon>
        <taxon>Metazoa</taxon>
        <taxon>Spiralia</taxon>
        <taxon>Lophotrochozoa</taxon>
        <taxon>Mollusca</taxon>
        <taxon>Bivalvia</taxon>
        <taxon>Autobranchia</taxon>
        <taxon>Pteriomorphia</taxon>
        <taxon>Mytilida</taxon>
        <taxon>Mytiloidea</taxon>
        <taxon>Mytilidae</taxon>
        <taxon>Mytilinae</taxon>
        <taxon>Mytilus</taxon>
    </lineage>
</organism>
<reference evidence="2" key="1">
    <citation type="submission" date="2021-03" db="EMBL/GenBank/DDBJ databases">
        <authorList>
            <person name="Bekaert M."/>
        </authorList>
    </citation>
    <scope>NUCLEOTIDE SEQUENCE</scope>
</reference>
<proteinExistence type="predicted"/>
<dbReference type="InterPro" id="IPR011992">
    <property type="entry name" value="EF-hand-dom_pair"/>
</dbReference>